<dbReference type="SUPFAM" id="SSF50475">
    <property type="entry name" value="FMN-binding split barrel"/>
    <property type="match status" value="1"/>
</dbReference>
<comment type="similarity">
    <text evidence="3">Belongs to the flavoredoxin family.</text>
</comment>
<feature type="signal peptide" evidence="4">
    <location>
        <begin position="1"/>
        <end position="20"/>
    </location>
</feature>
<evidence type="ECO:0000256" key="2">
    <source>
        <dbReference type="ARBA" id="ARBA00022630"/>
    </source>
</evidence>
<dbReference type="Pfam" id="PF01613">
    <property type="entry name" value="Flavin_Reduct"/>
    <property type="match status" value="1"/>
</dbReference>
<feature type="domain" description="Flavin reductase like" evidence="5">
    <location>
        <begin position="11"/>
        <end position="148"/>
    </location>
</feature>
<dbReference type="Proteomes" id="UP001193748">
    <property type="component" value="Unassembled WGS sequence"/>
</dbReference>
<dbReference type="InterPro" id="IPR002563">
    <property type="entry name" value="Flavin_Rdtase-like_dom"/>
</dbReference>
<dbReference type="PANTHER" id="PTHR43567">
    <property type="entry name" value="FLAVOREDOXIN-RELATED-RELATED"/>
    <property type="match status" value="1"/>
</dbReference>
<dbReference type="Gene3D" id="2.30.110.10">
    <property type="entry name" value="Electron Transport, Fmn-binding Protein, Chain A"/>
    <property type="match status" value="1"/>
</dbReference>
<evidence type="ECO:0000256" key="3">
    <source>
        <dbReference type="ARBA" id="ARBA00038054"/>
    </source>
</evidence>
<dbReference type="PANTHER" id="PTHR43567:SF1">
    <property type="entry name" value="FLAVOREDOXIN"/>
    <property type="match status" value="1"/>
</dbReference>
<dbReference type="EMBL" id="JABSWW010000001">
    <property type="protein sequence ID" value="NRT91314.1"/>
    <property type="molecule type" value="Genomic_DNA"/>
</dbReference>
<name>A0AAX0BA25_CLOBE</name>
<organism evidence="6 7">
    <name type="scientific">Clostridium beijerinckii</name>
    <name type="common">Clostridium MP</name>
    <dbReference type="NCBI Taxonomy" id="1520"/>
    <lineage>
        <taxon>Bacteria</taxon>
        <taxon>Bacillati</taxon>
        <taxon>Bacillota</taxon>
        <taxon>Clostridia</taxon>
        <taxon>Eubacteriales</taxon>
        <taxon>Clostridiaceae</taxon>
        <taxon>Clostridium</taxon>
    </lineage>
</organism>
<dbReference type="InterPro" id="IPR012349">
    <property type="entry name" value="Split_barrel_FMN-bd"/>
</dbReference>
<comment type="cofactor">
    <cofactor evidence="1">
        <name>FMN</name>
        <dbReference type="ChEBI" id="CHEBI:58210"/>
    </cofactor>
</comment>
<dbReference type="GO" id="GO:0010181">
    <property type="term" value="F:FMN binding"/>
    <property type="evidence" value="ECO:0007669"/>
    <property type="project" value="InterPro"/>
</dbReference>
<feature type="chain" id="PRO_5043757336" evidence="4">
    <location>
        <begin position="21"/>
        <end position="191"/>
    </location>
</feature>
<comment type="caution">
    <text evidence="6">The sequence shown here is derived from an EMBL/GenBank/DDBJ whole genome shotgun (WGS) entry which is preliminary data.</text>
</comment>
<evidence type="ECO:0000256" key="4">
    <source>
        <dbReference type="SAM" id="SignalP"/>
    </source>
</evidence>
<evidence type="ECO:0000259" key="5">
    <source>
        <dbReference type="SMART" id="SM00903"/>
    </source>
</evidence>
<proteinExistence type="inferred from homology"/>
<dbReference type="RefSeq" id="WP_197714532.1">
    <property type="nucleotide sequence ID" value="NZ_CP107022.1"/>
</dbReference>
<dbReference type="AlphaFoldDB" id="A0AAX0BA25"/>
<gene>
    <name evidence="6" type="ORF">B0H41_004993</name>
</gene>
<evidence type="ECO:0000313" key="7">
    <source>
        <dbReference type="Proteomes" id="UP001193748"/>
    </source>
</evidence>
<reference evidence="6" key="2">
    <citation type="journal article" date="2022" name="Nat. Biotechnol.">
        <title>Carbon-negative production of acetone and isopropanol by gas fermentation at industrial pilot scale.</title>
        <authorList>
            <person name="Liew F.E."/>
            <person name="Nogle R."/>
            <person name="Abdalla T."/>
            <person name="Rasor B.J."/>
            <person name="Canter C."/>
            <person name="Jensen R.O."/>
            <person name="Wang L."/>
            <person name="Strutz J."/>
            <person name="Chirania P."/>
            <person name="De Tissera S."/>
            <person name="Mueller A.P."/>
            <person name="Ruan Z."/>
            <person name="Gao A."/>
            <person name="Tran L."/>
            <person name="Engle N.L."/>
            <person name="Bromley J.C."/>
            <person name="Daniell J."/>
            <person name="Conrado R."/>
            <person name="Tschaplinski T.J."/>
            <person name="Giannone R.J."/>
            <person name="Hettich R.L."/>
            <person name="Karim A.S."/>
            <person name="Simpson S.D."/>
            <person name="Brown S.D."/>
            <person name="Leang C."/>
            <person name="Jewett M.C."/>
            <person name="Kopke M."/>
        </authorList>
    </citation>
    <scope>NUCLEOTIDE SEQUENCE</scope>
    <source>
        <strain evidence="6">DJ080</strain>
    </source>
</reference>
<protein>
    <submittedName>
        <fullName evidence="6">Flavin reductase (DIM6/NTAB) family NADH-FMN oxidoreductase RutF</fullName>
    </submittedName>
</protein>
<reference evidence="6" key="1">
    <citation type="submission" date="2020-05" db="EMBL/GenBank/DDBJ databases">
        <authorList>
            <person name="Brown S."/>
            <person name="Huntemann M."/>
            <person name="Clum A."/>
            <person name="Spunde A."/>
            <person name="Palaniappan K."/>
            <person name="Ritter S."/>
            <person name="Mikhailova N."/>
            <person name="Chen I.-M."/>
            <person name="Stamatis D."/>
            <person name="Reddy T."/>
            <person name="O'Malley R."/>
            <person name="Daum C."/>
            <person name="Shapiro N."/>
            <person name="Ivanova N."/>
            <person name="Kyrpides N."/>
            <person name="Woyke T."/>
        </authorList>
    </citation>
    <scope>NUCLEOTIDE SEQUENCE</scope>
    <source>
        <strain evidence="6">DJ080</strain>
    </source>
</reference>
<keyword evidence="4" id="KW-0732">Signal</keyword>
<evidence type="ECO:0000256" key="1">
    <source>
        <dbReference type="ARBA" id="ARBA00001917"/>
    </source>
</evidence>
<keyword evidence="2" id="KW-0285">Flavoprotein</keyword>
<dbReference type="GO" id="GO:0016646">
    <property type="term" value="F:oxidoreductase activity, acting on the CH-NH group of donors, NAD or NADP as acceptor"/>
    <property type="evidence" value="ECO:0007669"/>
    <property type="project" value="UniProtKB-ARBA"/>
</dbReference>
<sequence length="191" mass="21094">MKKKTMGAKPFLLPMTTVLAGASREGKANYMPVSFCGIIQQSPALIVISVGPTHYTNKAIKDSQGFSVNIPSADMVEITDYCGLISGVNNDKSVLFDNFYGKLENIPMIKECHLNLECKLVNSIDLGGTHELFIGEILESYIDEDCITNNLPDIKKIDPITYSVGSNEYWRVGEYIGKAWGVGKNYESIKK</sequence>
<dbReference type="SMART" id="SM00903">
    <property type="entry name" value="Flavin_Reduct"/>
    <property type="match status" value="1"/>
</dbReference>
<accession>A0AAX0BA25</accession>
<evidence type="ECO:0000313" key="6">
    <source>
        <dbReference type="EMBL" id="NRT91314.1"/>
    </source>
</evidence>
<dbReference type="InterPro" id="IPR052174">
    <property type="entry name" value="Flavoredoxin"/>
</dbReference>